<dbReference type="CDD" id="cd01189">
    <property type="entry name" value="INT_ICEBs1_C_like"/>
    <property type="match status" value="1"/>
</dbReference>
<reference evidence="6 7" key="1">
    <citation type="journal article" date="2015" name="Genome Announc.">
        <title>Expanding the biotechnology potential of lactobacilli through comparative genomics of 213 strains and associated genera.</title>
        <authorList>
            <person name="Sun Z."/>
            <person name="Harris H.M."/>
            <person name="McCann A."/>
            <person name="Guo C."/>
            <person name="Argimon S."/>
            <person name="Zhang W."/>
            <person name="Yang X."/>
            <person name="Jeffery I.B."/>
            <person name="Cooney J.C."/>
            <person name="Kagawa T.F."/>
            <person name="Liu W."/>
            <person name="Song Y."/>
            <person name="Salvetti E."/>
            <person name="Wrobel A."/>
            <person name="Rasinkangas P."/>
            <person name="Parkhill J."/>
            <person name="Rea M.C."/>
            <person name="O'Sullivan O."/>
            <person name="Ritari J."/>
            <person name="Douillard F.P."/>
            <person name="Paul Ross R."/>
            <person name="Yang R."/>
            <person name="Briner A.E."/>
            <person name="Felis G.E."/>
            <person name="de Vos W.M."/>
            <person name="Barrangou R."/>
            <person name="Klaenhammer T.R."/>
            <person name="Caufield P.W."/>
            <person name="Cui Y."/>
            <person name="Zhang H."/>
            <person name="O'Toole P.W."/>
        </authorList>
    </citation>
    <scope>NUCLEOTIDE SEQUENCE [LARGE SCALE GENOMIC DNA]</scope>
    <source>
        <strain evidence="6 7">DSM 20534</strain>
    </source>
</reference>
<keyword evidence="4" id="KW-0233">DNA recombination</keyword>
<evidence type="ECO:0000313" key="6">
    <source>
        <dbReference type="EMBL" id="KRK36682.1"/>
    </source>
</evidence>
<evidence type="ECO:0000256" key="2">
    <source>
        <dbReference type="ARBA" id="ARBA00022908"/>
    </source>
</evidence>
<dbReference type="GO" id="GO:0015074">
    <property type="term" value="P:DNA integration"/>
    <property type="evidence" value="ECO:0007669"/>
    <property type="project" value="UniProtKB-KW"/>
</dbReference>
<dbReference type="Gene3D" id="1.10.443.10">
    <property type="entry name" value="Intergrase catalytic core"/>
    <property type="match status" value="1"/>
</dbReference>
<dbReference type="EMBL" id="AZCV01000011">
    <property type="protein sequence ID" value="KRK36682.1"/>
    <property type="molecule type" value="Genomic_DNA"/>
</dbReference>
<dbReference type="InterPro" id="IPR002104">
    <property type="entry name" value="Integrase_catalytic"/>
</dbReference>
<protein>
    <submittedName>
        <fullName evidence="6">Integrase</fullName>
    </submittedName>
</protein>
<dbReference type="PANTHER" id="PTHR30349">
    <property type="entry name" value="PHAGE INTEGRASE-RELATED"/>
    <property type="match status" value="1"/>
</dbReference>
<dbReference type="InterPro" id="IPR011010">
    <property type="entry name" value="DNA_brk_join_enz"/>
</dbReference>
<keyword evidence="7" id="KW-1185">Reference proteome</keyword>
<dbReference type="InterPro" id="IPR013762">
    <property type="entry name" value="Integrase-like_cat_sf"/>
</dbReference>
<evidence type="ECO:0000256" key="1">
    <source>
        <dbReference type="ARBA" id="ARBA00008857"/>
    </source>
</evidence>
<accession>A0A0R1H0D2</accession>
<organism evidence="6 7">
    <name type="scientific">Amylolactobacillus amylotrophicus DSM 20534</name>
    <dbReference type="NCBI Taxonomy" id="1423722"/>
    <lineage>
        <taxon>Bacteria</taxon>
        <taxon>Bacillati</taxon>
        <taxon>Bacillota</taxon>
        <taxon>Bacilli</taxon>
        <taxon>Lactobacillales</taxon>
        <taxon>Lactobacillaceae</taxon>
        <taxon>Amylolactobacillus</taxon>
    </lineage>
</organism>
<dbReference type="SUPFAM" id="SSF56349">
    <property type="entry name" value="DNA breaking-rejoining enzymes"/>
    <property type="match status" value="1"/>
</dbReference>
<dbReference type="InterPro" id="IPR010998">
    <property type="entry name" value="Integrase_recombinase_N"/>
</dbReference>
<dbReference type="AlphaFoldDB" id="A0A0R1H0D2"/>
<feature type="domain" description="Tyr recombinase" evidence="5">
    <location>
        <begin position="190"/>
        <end position="390"/>
    </location>
</feature>
<comment type="caution">
    <text evidence="6">The sequence shown here is derived from an EMBL/GenBank/DDBJ whole genome shotgun (WGS) entry which is preliminary data.</text>
</comment>
<sequence>MMTNKMQQTTKYTGVFKDLKSGMYFYQTELGIDRITGRRVRKKARKDLTGRPFKTATAANKELTRVKREYYQANSYANYQMTYREFMQNIYIPAYKTEVEESTFSVRKGAFNQFCARFGSKKLRDINIEDVQNYRTYLLTDADEGGAGFSQSYASLVFGMFRKTLDRAVTLQYLEFNVSKRIKAIPKSKAIVPYWTATEFKKVIKQIYIGDFLEHLYFVMLWVYFMTGVRVNEGMALWWSDIDLDEKRMRVHHMLYLKSRTDWTRNDYTKTADGKRTIALDDTTVDILRKWRQRQKTVGLGKDDDFVFTYDGLPMIKSTLGRVIQRYANAAGVKPIQGKGLRHSHASYLINEFNVSVLVLSKRLGHSSPDITLRNYSHMWVGADTAIVEQMEGNIKVETAAVSSVKFNGNQSIKKLSEIGAPPSTPPEQCKGA</sequence>
<gene>
    <name evidence="6" type="ORF">FC62_GL000612</name>
</gene>
<keyword evidence="3" id="KW-0238">DNA-binding</keyword>
<evidence type="ECO:0000256" key="4">
    <source>
        <dbReference type="ARBA" id="ARBA00023172"/>
    </source>
</evidence>
<evidence type="ECO:0000259" key="5">
    <source>
        <dbReference type="PROSITE" id="PS51898"/>
    </source>
</evidence>
<evidence type="ECO:0000313" key="7">
    <source>
        <dbReference type="Proteomes" id="UP000050909"/>
    </source>
</evidence>
<dbReference type="InterPro" id="IPR050090">
    <property type="entry name" value="Tyrosine_recombinase_XerCD"/>
</dbReference>
<evidence type="ECO:0000256" key="3">
    <source>
        <dbReference type="ARBA" id="ARBA00023125"/>
    </source>
</evidence>
<name>A0A0R1H0D2_9LACO</name>
<dbReference type="InterPro" id="IPR004107">
    <property type="entry name" value="Integrase_SAM-like_N"/>
</dbReference>
<dbReference type="GO" id="GO:0003677">
    <property type="term" value="F:DNA binding"/>
    <property type="evidence" value="ECO:0007669"/>
    <property type="project" value="UniProtKB-KW"/>
</dbReference>
<dbReference type="PROSITE" id="PS51898">
    <property type="entry name" value="TYR_RECOMBINASE"/>
    <property type="match status" value="1"/>
</dbReference>
<dbReference type="PANTHER" id="PTHR30349:SF64">
    <property type="entry name" value="PROPHAGE INTEGRASE INTD-RELATED"/>
    <property type="match status" value="1"/>
</dbReference>
<dbReference type="Proteomes" id="UP000050909">
    <property type="component" value="Unassembled WGS sequence"/>
</dbReference>
<comment type="similarity">
    <text evidence="1">Belongs to the 'phage' integrase family.</text>
</comment>
<proteinExistence type="inferred from homology"/>
<dbReference type="Pfam" id="PF00589">
    <property type="entry name" value="Phage_integrase"/>
    <property type="match status" value="1"/>
</dbReference>
<dbReference type="Gene3D" id="1.10.150.130">
    <property type="match status" value="1"/>
</dbReference>
<keyword evidence="2" id="KW-0229">DNA integration</keyword>
<dbReference type="Pfam" id="PF14659">
    <property type="entry name" value="Phage_int_SAM_3"/>
    <property type="match status" value="1"/>
</dbReference>
<dbReference type="PATRIC" id="fig|1423722.3.peg.623"/>
<dbReference type="GO" id="GO:0006310">
    <property type="term" value="P:DNA recombination"/>
    <property type="evidence" value="ECO:0007669"/>
    <property type="project" value="UniProtKB-KW"/>
</dbReference>